<evidence type="ECO:0000313" key="7">
    <source>
        <dbReference type="Proteomes" id="UP001162131"/>
    </source>
</evidence>
<dbReference type="PRINTS" id="PR00625">
    <property type="entry name" value="JDOMAIN"/>
</dbReference>
<gene>
    <name evidence="6" type="ORF">BSTOLATCC_MIC28503</name>
</gene>
<sequence>MDLSEKYRLLGNDAHRRGDYHKAIEHYSQALQISPQNAQLYSNRSASHFMLKQFQEALGDCHNALRYNPNFTKALLRASKINLMLGNLDASQEFCRNAAAIEPENLEIKNEQKAIEEVNENLKLAKQSKARGDYHQSVYFLSKALEHVTENLELKLQKLDCLIEEENYEHAERYANELMNSYGNNPDILFLKGKALLYSGKTNGGKQFIYDAIKFDPDHNNAKEIIRKLKKIENLKDEGNKHFQEGKRKYAIDCYTEALSIDPKCKKLNSMILANRAAAHMKNSDYMLSLADLNQSLQLNPEYTKAYMRRGNVHSQLGNFEEALRDYYQVKQRDPGYPEVDNAIQLAQINEKKARHKDYYAILGVSKKASVGEIKKAYKKLALKWHPDKNSDTPENKAQSEKKFKDIAEAYMVLSDENKRRQYDLGGNLEGMEQGMPEGAQFDVDPREIFRMFFGDSGGLVFGNRAFGGREAQQFAGPREGEFYSTGQRGNYKFVFRTNSAGRDYY</sequence>
<dbReference type="PROSITE" id="PS50293">
    <property type="entry name" value="TPR_REGION"/>
    <property type="match status" value="1"/>
</dbReference>
<proteinExistence type="predicted"/>
<feature type="repeat" description="TPR" evidence="3">
    <location>
        <begin position="232"/>
        <end position="265"/>
    </location>
</feature>
<keyword evidence="2 3" id="KW-0802">TPR repeat</keyword>
<protein>
    <recommendedName>
        <fullName evidence="5">J domain-containing protein</fullName>
    </recommendedName>
</protein>
<evidence type="ECO:0000256" key="2">
    <source>
        <dbReference type="ARBA" id="ARBA00022803"/>
    </source>
</evidence>
<dbReference type="PROSITE" id="PS50076">
    <property type="entry name" value="DNAJ_2"/>
    <property type="match status" value="1"/>
</dbReference>
<dbReference type="SUPFAM" id="SSF46565">
    <property type="entry name" value="Chaperone J-domain"/>
    <property type="match status" value="1"/>
</dbReference>
<dbReference type="SMART" id="SM00028">
    <property type="entry name" value="TPR"/>
    <property type="match status" value="8"/>
</dbReference>
<dbReference type="CDD" id="cd06257">
    <property type="entry name" value="DnaJ"/>
    <property type="match status" value="1"/>
</dbReference>
<dbReference type="Pfam" id="PF00515">
    <property type="entry name" value="TPR_1"/>
    <property type="match status" value="1"/>
</dbReference>
<dbReference type="EMBL" id="CAJZBQ010000028">
    <property type="protein sequence ID" value="CAG9321216.1"/>
    <property type="molecule type" value="Genomic_DNA"/>
</dbReference>
<keyword evidence="7" id="KW-1185">Reference proteome</keyword>
<dbReference type="PANTHER" id="PTHR45188">
    <property type="entry name" value="DNAJ PROTEIN P58IPK HOMOLOG"/>
    <property type="match status" value="1"/>
</dbReference>
<accession>A0AAU9J4P5</accession>
<feature type="coiled-coil region" evidence="4">
    <location>
        <begin position="108"/>
        <end position="169"/>
    </location>
</feature>
<feature type="repeat" description="TPR" evidence="3">
    <location>
        <begin position="304"/>
        <end position="337"/>
    </location>
</feature>
<reference evidence="6" key="1">
    <citation type="submission" date="2021-09" db="EMBL/GenBank/DDBJ databases">
        <authorList>
            <consortium name="AG Swart"/>
            <person name="Singh M."/>
            <person name="Singh A."/>
            <person name="Seah K."/>
            <person name="Emmerich C."/>
        </authorList>
    </citation>
    <scope>NUCLEOTIDE SEQUENCE</scope>
    <source>
        <strain evidence="6">ATCC30299</strain>
    </source>
</reference>
<evidence type="ECO:0000259" key="5">
    <source>
        <dbReference type="PROSITE" id="PS50076"/>
    </source>
</evidence>
<dbReference type="Gene3D" id="1.10.287.110">
    <property type="entry name" value="DnaJ domain"/>
    <property type="match status" value="1"/>
</dbReference>
<feature type="domain" description="J" evidence="5">
    <location>
        <begin position="358"/>
        <end position="427"/>
    </location>
</feature>
<dbReference type="PROSITE" id="PS50005">
    <property type="entry name" value="TPR"/>
    <property type="match status" value="3"/>
</dbReference>
<dbReference type="SMART" id="SM00271">
    <property type="entry name" value="DnaJ"/>
    <property type="match status" value="1"/>
</dbReference>
<evidence type="ECO:0000256" key="4">
    <source>
        <dbReference type="SAM" id="Coils"/>
    </source>
</evidence>
<dbReference type="AlphaFoldDB" id="A0AAU9J4P5"/>
<dbReference type="SUPFAM" id="SSF48452">
    <property type="entry name" value="TPR-like"/>
    <property type="match status" value="2"/>
</dbReference>
<dbReference type="InterPro" id="IPR011990">
    <property type="entry name" value="TPR-like_helical_dom_sf"/>
</dbReference>
<dbReference type="Gene3D" id="1.25.40.10">
    <property type="entry name" value="Tetratricopeptide repeat domain"/>
    <property type="match status" value="3"/>
</dbReference>
<keyword evidence="4" id="KW-0175">Coiled coil</keyword>
<evidence type="ECO:0000256" key="1">
    <source>
        <dbReference type="ARBA" id="ARBA00022737"/>
    </source>
</evidence>
<name>A0AAU9J4P5_9CILI</name>
<dbReference type="PANTHER" id="PTHR45188:SF2">
    <property type="entry name" value="DNAJ HOMOLOG SUBFAMILY C MEMBER 7"/>
    <property type="match status" value="1"/>
</dbReference>
<keyword evidence="1" id="KW-0677">Repeat</keyword>
<evidence type="ECO:0000313" key="6">
    <source>
        <dbReference type="EMBL" id="CAG9321216.1"/>
    </source>
</evidence>
<comment type="caution">
    <text evidence="6">The sequence shown here is derived from an EMBL/GenBank/DDBJ whole genome shotgun (WGS) entry which is preliminary data.</text>
</comment>
<organism evidence="6 7">
    <name type="scientific">Blepharisma stoltei</name>
    <dbReference type="NCBI Taxonomy" id="1481888"/>
    <lineage>
        <taxon>Eukaryota</taxon>
        <taxon>Sar</taxon>
        <taxon>Alveolata</taxon>
        <taxon>Ciliophora</taxon>
        <taxon>Postciliodesmatophora</taxon>
        <taxon>Heterotrichea</taxon>
        <taxon>Heterotrichida</taxon>
        <taxon>Blepharismidae</taxon>
        <taxon>Blepharisma</taxon>
    </lineage>
</organism>
<feature type="repeat" description="TPR" evidence="3">
    <location>
        <begin position="4"/>
        <end position="37"/>
    </location>
</feature>
<dbReference type="Pfam" id="PF00226">
    <property type="entry name" value="DnaJ"/>
    <property type="match status" value="1"/>
</dbReference>
<evidence type="ECO:0000256" key="3">
    <source>
        <dbReference type="PROSITE-ProRule" id="PRU00339"/>
    </source>
</evidence>
<dbReference type="Pfam" id="PF13414">
    <property type="entry name" value="TPR_11"/>
    <property type="match status" value="1"/>
</dbReference>
<dbReference type="InterPro" id="IPR001623">
    <property type="entry name" value="DnaJ_domain"/>
</dbReference>
<dbReference type="InterPro" id="IPR019734">
    <property type="entry name" value="TPR_rpt"/>
</dbReference>
<dbReference type="InterPro" id="IPR036869">
    <property type="entry name" value="J_dom_sf"/>
</dbReference>
<dbReference type="Proteomes" id="UP001162131">
    <property type="component" value="Unassembled WGS sequence"/>
</dbReference>